<evidence type="ECO:0000313" key="2">
    <source>
        <dbReference type="EMBL" id="MFC4564786.1"/>
    </source>
</evidence>
<dbReference type="EMBL" id="JBHSFQ010000028">
    <property type="protein sequence ID" value="MFC4564786.1"/>
    <property type="molecule type" value="Genomic_DNA"/>
</dbReference>
<dbReference type="RefSeq" id="WP_378578226.1">
    <property type="nucleotide sequence ID" value="NZ_JBHSFQ010000028.1"/>
</dbReference>
<evidence type="ECO:0000256" key="1">
    <source>
        <dbReference type="SAM" id="MobiDB-lite"/>
    </source>
</evidence>
<feature type="compositionally biased region" description="Basic and acidic residues" evidence="1">
    <location>
        <begin position="9"/>
        <end position="18"/>
    </location>
</feature>
<proteinExistence type="predicted"/>
<evidence type="ECO:0008006" key="4">
    <source>
        <dbReference type="Google" id="ProtNLM"/>
    </source>
</evidence>
<protein>
    <recommendedName>
        <fullName evidence="4">EcsC family protein</fullName>
    </recommendedName>
</protein>
<keyword evidence="3" id="KW-1185">Reference proteome</keyword>
<name>A0ABV9E387_9ACTN</name>
<organism evidence="2 3">
    <name type="scientific">Nocardiopsis mangrovi</name>
    <dbReference type="NCBI Taxonomy" id="1179818"/>
    <lineage>
        <taxon>Bacteria</taxon>
        <taxon>Bacillati</taxon>
        <taxon>Actinomycetota</taxon>
        <taxon>Actinomycetes</taxon>
        <taxon>Streptosporangiales</taxon>
        <taxon>Nocardiopsidaceae</taxon>
        <taxon>Nocardiopsis</taxon>
    </lineage>
</organism>
<feature type="region of interest" description="Disordered" evidence="1">
    <location>
        <begin position="1"/>
        <end position="61"/>
    </location>
</feature>
<sequence length="324" mass="32492">MVRRRARRRGDGHGRHTDVPGAPRPDGTAEDAPGPAALASGGGGADAPGTDPVPAGGEAASDDVGELVGRIIGDEGADPRVRAGLLGRLTRALAAGARSAGVRGAAGGRWLTELFADDIAPRIPVRDRATLVRHHKGIDGEDLADALVRNATNATTAVGAAGGALAAVQFTAPPLLLTAPAQIVAETVVVAAIEVKLIAELHEAYGSPAPGSGLQRTSGYLAAWAKKRGVDPLQAAGSLTAALGGAAKAALRKRLMAVMGRHLTTLGPYLTGAVAGGTLNRAATTALARSVRTDLRARALPAGPAPLRVIRGTDPAAGRLPVGD</sequence>
<dbReference type="Proteomes" id="UP001595923">
    <property type="component" value="Unassembled WGS sequence"/>
</dbReference>
<accession>A0ABV9E387</accession>
<comment type="caution">
    <text evidence="2">The sequence shown here is derived from an EMBL/GenBank/DDBJ whole genome shotgun (WGS) entry which is preliminary data.</text>
</comment>
<evidence type="ECO:0000313" key="3">
    <source>
        <dbReference type="Proteomes" id="UP001595923"/>
    </source>
</evidence>
<feature type="compositionally biased region" description="Low complexity" evidence="1">
    <location>
        <begin position="47"/>
        <end position="57"/>
    </location>
</feature>
<reference evidence="3" key="1">
    <citation type="journal article" date="2019" name="Int. J. Syst. Evol. Microbiol.">
        <title>The Global Catalogue of Microorganisms (GCM) 10K type strain sequencing project: providing services to taxonomists for standard genome sequencing and annotation.</title>
        <authorList>
            <consortium name="The Broad Institute Genomics Platform"/>
            <consortium name="The Broad Institute Genome Sequencing Center for Infectious Disease"/>
            <person name="Wu L."/>
            <person name="Ma J."/>
        </authorList>
    </citation>
    <scope>NUCLEOTIDE SEQUENCE [LARGE SCALE GENOMIC DNA]</scope>
    <source>
        <strain evidence="3">XZYJ18</strain>
    </source>
</reference>
<gene>
    <name evidence="2" type="ORF">ACFO4E_23245</name>
</gene>